<dbReference type="AlphaFoldDB" id="A0A1T5CLV7"/>
<dbReference type="Proteomes" id="UP000191112">
    <property type="component" value="Unassembled WGS sequence"/>
</dbReference>
<sequence length="157" mass="17456">MFLFVIKNMKINKIFFLLIIIFAGSFCKAQGFALNVGYNYIGKNAGFAGVDYRISDTQKPAINVGAGTYLTSVNHKFGVVPEIHFNQVLGRDSAFMYQVSVSSKNLRPSLGINILNILHLDLGYSFGFNKSKDFQGFALGLNILLGQDDFYDPFKGF</sequence>
<evidence type="ECO:0000313" key="1">
    <source>
        <dbReference type="EMBL" id="SKB60475.1"/>
    </source>
</evidence>
<dbReference type="EMBL" id="FUYZ01000001">
    <property type="protein sequence ID" value="SKB60475.1"/>
    <property type="molecule type" value="Genomic_DNA"/>
</dbReference>
<keyword evidence="2" id="KW-1185">Reference proteome</keyword>
<evidence type="ECO:0000313" key="2">
    <source>
        <dbReference type="Proteomes" id="UP000191112"/>
    </source>
</evidence>
<protein>
    <recommendedName>
        <fullName evidence="3">Outer membrane protein beta-barrel domain-containing protein</fullName>
    </recommendedName>
</protein>
<evidence type="ECO:0008006" key="3">
    <source>
        <dbReference type="Google" id="ProtNLM"/>
    </source>
</evidence>
<accession>A0A1T5CLV7</accession>
<proteinExistence type="predicted"/>
<dbReference type="STRING" id="619805.SAMN05660477_00172"/>
<reference evidence="1 2" key="1">
    <citation type="submission" date="2017-02" db="EMBL/GenBank/DDBJ databases">
        <authorList>
            <person name="Peterson S.W."/>
        </authorList>
    </citation>
    <scope>NUCLEOTIDE SEQUENCE [LARGE SCALE GENOMIC DNA]</scope>
    <source>
        <strain evidence="1 2">DSM 22323</strain>
    </source>
</reference>
<gene>
    <name evidence="1" type="ORF">SAMN05660477_00172</name>
</gene>
<organism evidence="1 2">
    <name type="scientific">Soonwooa buanensis</name>
    <dbReference type="NCBI Taxonomy" id="619805"/>
    <lineage>
        <taxon>Bacteria</taxon>
        <taxon>Pseudomonadati</taxon>
        <taxon>Bacteroidota</taxon>
        <taxon>Flavobacteriia</taxon>
        <taxon>Flavobacteriales</taxon>
        <taxon>Weeksellaceae</taxon>
        <taxon>Chryseobacterium group</taxon>
        <taxon>Soonwooa</taxon>
    </lineage>
</organism>
<name>A0A1T5CLV7_9FLAO</name>